<organism evidence="5 6">
    <name type="scientific">Paraeggerthella hongkongensis</name>
    <dbReference type="NCBI Taxonomy" id="230658"/>
    <lineage>
        <taxon>Bacteria</taxon>
        <taxon>Bacillati</taxon>
        <taxon>Actinomycetota</taxon>
        <taxon>Coriobacteriia</taxon>
        <taxon>Eggerthellales</taxon>
        <taxon>Eggerthellaceae</taxon>
        <taxon>Paraeggerthella</taxon>
    </lineage>
</organism>
<evidence type="ECO:0000313" key="5">
    <source>
        <dbReference type="EMBL" id="RNL46919.1"/>
    </source>
</evidence>
<accession>A0A3N0BGC2</accession>
<keyword evidence="2" id="KW-1133">Transmembrane helix</keyword>
<evidence type="ECO:0000256" key="2">
    <source>
        <dbReference type="SAM" id="Phobius"/>
    </source>
</evidence>
<feature type="transmembrane region" description="Helical" evidence="2">
    <location>
        <begin position="96"/>
        <end position="119"/>
    </location>
</feature>
<dbReference type="EMBL" id="QICD01000005">
    <property type="protein sequence ID" value="RNL46919.1"/>
    <property type="molecule type" value="Genomic_DNA"/>
</dbReference>
<name>A0A3N0BGC2_9ACTN</name>
<evidence type="ECO:0000259" key="3">
    <source>
        <dbReference type="Pfam" id="PF03816"/>
    </source>
</evidence>
<dbReference type="Gene3D" id="3.40.630.190">
    <property type="entry name" value="LCP protein"/>
    <property type="match status" value="1"/>
</dbReference>
<dbReference type="NCBIfam" id="TIGR00350">
    <property type="entry name" value="lytR_cpsA_psr"/>
    <property type="match status" value="1"/>
</dbReference>
<dbReference type="AlphaFoldDB" id="A0A3N0BGC2"/>
<reference evidence="6" key="1">
    <citation type="submission" date="2018-05" db="EMBL/GenBank/DDBJ databases">
        <title>Genome Sequencing of selected type strains of the family Eggerthellaceae.</title>
        <authorList>
            <person name="Danylec N."/>
            <person name="Stoll D.A."/>
            <person name="Doetsch A."/>
            <person name="Huch M."/>
        </authorList>
    </citation>
    <scope>NUCLEOTIDE SEQUENCE [LARGE SCALE GENOMIC DNA]</scope>
    <source>
        <strain evidence="6">DSM 16106</strain>
    </source>
</reference>
<dbReference type="InterPro" id="IPR027381">
    <property type="entry name" value="LytR/CpsA/Psr_C"/>
</dbReference>
<dbReference type="InterPro" id="IPR050922">
    <property type="entry name" value="LytR/CpsA/Psr_CW_biosynth"/>
</dbReference>
<gene>
    <name evidence="5" type="ORF">DMP08_04365</name>
</gene>
<dbReference type="Pfam" id="PF13399">
    <property type="entry name" value="LytR_C"/>
    <property type="match status" value="1"/>
</dbReference>
<comment type="similarity">
    <text evidence="1">Belongs to the LytR/CpsA/Psr (LCP) family.</text>
</comment>
<dbReference type="Gene3D" id="3.30.70.2390">
    <property type="match status" value="1"/>
</dbReference>
<comment type="caution">
    <text evidence="5">The sequence shown here is derived from an EMBL/GenBank/DDBJ whole genome shotgun (WGS) entry which is preliminary data.</text>
</comment>
<evidence type="ECO:0000256" key="1">
    <source>
        <dbReference type="ARBA" id="ARBA00006068"/>
    </source>
</evidence>
<dbReference type="PANTHER" id="PTHR33392">
    <property type="entry name" value="POLYISOPRENYL-TEICHOIC ACID--PEPTIDOGLYCAN TEICHOIC ACID TRANSFERASE TAGU"/>
    <property type="match status" value="1"/>
</dbReference>
<keyword evidence="2" id="KW-0812">Transmembrane</keyword>
<evidence type="ECO:0000259" key="4">
    <source>
        <dbReference type="Pfam" id="PF13399"/>
    </source>
</evidence>
<keyword evidence="2" id="KW-0472">Membrane</keyword>
<proteinExistence type="inferred from homology"/>
<dbReference type="RefSeq" id="WP_123191747.1">
    <property type="nucleotide sequence ID" value="NZ_QICD01000005.1"/>
</dbReference>
<protein>
    <submittedName>
        <fullName evidence="5">LytR family transcriptional regulator</fullName>
    </submittedName>
</protein>
<dbReference type="InterPro" id="IPR004474">
    <property type="entry name" value="LytR_CpsA_psr"/>
</dbReference>
<feature type="domain" description="LytR/CpsA/Psr regulator C-terminal" evidence="4">
    <location>
        <begin position="404"/>
        <end position="492"/>
    </location>
</feature>
<dbReference type="Proteomes" id="UP000278632">
    <property type="component" value="Unassembled WGS sequence"/>
</dbReference>
<dbReference type="OrthoDB" id="3170257at2"/>
<dbReference type="PANTHER" id="PTHR33392:SF6">
    <property type="entry name" value="POLYISOPRENYL-TEICHOIC ACID--PEPTIDOGLYCAN TEICHOIC ACID TRANSFERASE TAGU"/>
    <property type="match status" value="1"/>
</dbReference>
<dbReference type="Pfam" id="PF03816">
    <property type="entry name" value="LytR_cpsA_psr"/>
    <property type="match status" value="1"/>
</dbReference>
<evidence type="ECO:0000313" key="6">
    <source>
        <dbReference type="Proteomes" id="UP000278632"/>
    </source>
</evidence>
<keyword evidence="6" id="KW-1185">Reference proteome</keyword>
<feature type="domain" description="Cell envelope-related transcriptional attenuator" evidence="3">
    <location>
        <begin position="168"/>
        <end position="305"/>
    </location>
</feature>
<sequence>MVKRRKGFSATQSKITSRRLRTATLGTHVPRRSRGRMNADSVGFSSARKQKRAARGYVETILPNTSSGESASQFSRRVSRREFSHGIQRRARMRRLVAVVACVVLVAIVAAGVGTFAFFGSLDSKIGLKNSDASSALVAPKEAADAFYALVAADLDSAGAANAQAGPDALALVRVDRAARSAVVVSVPAALQVQLKDGKPHQLRDAAVQEGDASLIKAVSNFAGVNVSHLVKIDADGVANLIDGLGGVQVNVAEEVDDPTAGDVYLSPGEQTLDGKAALTFLRASNFSGGFQVQAANQRELLAALSLRLLDEGSFSFLSTLDKVGGSFGTDMGAKDALGLADALRGMDASAVKGALVPGYETTRDNVSYYVASTDAWSSMMELVKQGKDPVIEKKIAAVDPASFTLTVRNGGGITGAAAQISQTLAGMGFKVEETGNTDTAAYAETLVIYKDNAFEPAAQTVVSALGLGRTVADAGFYTFDTDVLLVLGKDWKPSS</sequence>